<proteinExistence type="predicted"/>
<gene>
    <name evidence="1" type="ORF">FEZ63_24320</name>
</gene>
<sequence>MKPSRVTIRSYQVGFGDCFLFSVHYDNGDSRHVLIDFGSTGLPEGVPKTRLKAIAKDIQTVTGNKLTAVVATHRHKDHISGFATNEAGTASGDIIAKLQPDLVIQPWTEDPELEETATAPRARRGRKNLSSAARHVRTLWAMQQVAAQVWAEAKRSRSLRPEMRAMLGFLGENNVKNLSAVKNLMTMSKNKKKNKYVHAGTSSGLEKLLPGVNVDVLGPPTVEQHEEVGTQTSWDNDEFWVRLAAADRTSPPSGMSAKPLFPKHVVNREKYRFPVNARWFIYRAKRLRGEQMLRIVTMLDDALNNTSVILLFRVGGKSFLFPGDAQIENWEYALAQSNVRKLLKSVDVYKVGHHGSRNATPKTLWNLFEHRSADKHDAHRLTSLLSTMAGKHGREDNSSEVPRKTLVSKLERESTHFTTQNLAANDLCFQVTFDL</sequence>
<protein>
    <recommendedName>
        <fullName evidence="3">MBL fold metallo-hydrolase</fullName>
    </recommendedName>
</protein>
<reference evidence="1 2" key="1">
    <citation type="journal article" date="2019" name="Microorganisms">
        <title>Genome Insights into the Novel Species Microvirga brassicacearum, a Rapeseed Endophyte with Biotechnological Potential.</title>
        <authorList>
            <person name="Jimenez-Gomez A."/>
            <person name="Saati-Santamaria Z."/>
            <person name="Igual J.M."/>
            <person name="Rivas R."/>
            <person name="Mateos P.F."/>
            <person name="Garcia-Fraile P."/>
        </authorList>
    </citation>
    <scope>NUCLEOTIDE SEQUENCE [LARGE SCALE GENOMIC DNA]</scope>
    <source>
        <strain evidence="1 2">CDVBN77</strain>
    </source>
</reference>
<keyword evidence="2" id="KW-1185">Reference proteome</keyword>
<dbReference type="EMBL" id="VCMV01000079">
    <property type="protein sequence ID" value="KAB0264170.1"/>
    <property type="molecule type" value="Genomic_DNA"/>
</dbReference>
<evidence type="ECO:0000313" key="2">
    <source>
        <dbReference type="Proteomes" id="UP000325684"/>
    </source>
</evidence>
<dbReference type="Proteomes" id="UP000325684">
    <property type="component" value="Unassembled WGS sequence"/>
</dbReference>
<organism evidence="1 2">
    <name type="scientific">Microvirga brassicacearum</name>
    <dbReference type="NCBI Taxonomy" id="2580413"/>
    <lineage>
        <taxon>Bacteria</taxon>
        <taxon>Pseudomonadati</taxon>
        <taxon>Pseudomonadota</taxon>
        <taxon>Alphaproteobacteria</taxon>
        <taxon>Hyphomicrobiales</taxon>
        <taxon>Methylobacteriaceae</taxon>
        <taxon>Microvirga</taxon>
    </lineage>
</organism>
<dbReference type="RefSeq" id="WP_150949952.1">
    <property type="nucleotide sequence ID" value="NZ_VCMV01000079.1"/>
</dbReference>
<dbReference type="Gene3D" id="3.60.15.10">
    <property type="entry name" value="Ribonuclease Z/Hydroxyacylglutathione hydrolase-like"/>
    <property type="match status" value="1"/>
</dbReference>
<dbReference type="SUPFAM" id="SSF56281">
    <property type="entry name" value="Metallo-hydrolase/oxidoreductase"/>
    <property type="match status" value="1"/>
</dbReference>
<name>A0A5N3P375_9HYPH</name>
<dbReference type="PANTHER" id="PTHR30619">
    <property type="entry name" value="DNA INTERNALIZATION/COMPETENCE PROTEIN COMEC/REC2"/>
    <property type="match status" value="1"/>
</dbReference>
<comment type="caution">
    <text evidence="1">The sequence shown here is derived from an EMBL/GenBank/DDBJ whole genome shotgun (WGS) entry which is preliminary data.</text>
</comment>
<dbReference type="InterPro" id="IPR052159">
    <property type="entry name" value="Competence_DNA_uptake"/>
</dbReference>
<evidence type="ECO:0008006" key="3">
    <source>
        <dbReference type="Google" id="ProtNLM"/>
    </source>
</evidence>
<dbReference type="AlphaFoldDB" id="A0A5N3P375"/>
<dbReference type="InterPro" id="IPR036866">
    <property type="entry name" value="RibonucZ/Hydroxyglut_hydro"/>
</dbReference>
<accession>A0A5N3P375</accession>
<dbReference type="OrthoDB" id="7177610at2"/>
<dbReference type="PANTHER" id="PTHR30619:SF1">
    <property type="entry name" value="RECOMBINATION PROTEIN 2"/>
    <property type="match status" value="1"/>
</dbReference>
<evidence type="ECO:0000313" key="1">
    <source>
        <dbReference type="EMBL" id="KAB0264170.1"/>
    </source>
</evidence>